<dbReference type="Gene3D" id="2.40.160.50">
    <property type="entry name" value="membrane protein fhac: a member of the omp85/tpsb transporter family"/>
    <property type="match status" value="1"/>
</dbReference>
<keyword evidence="2" id="KW-0472">Membrane</keyword>
<evidence type="ECO:0000256" key="2">
    <source>
        <dbReference type="ARBA" id="ARBA00023136"/>
    </source>
</evidence>
<sequence length="198" mass="22322">WNYSNLDRAIFPNKGISQSLGTEVGIPLFKNNLEYYKLSYNFNAYYPLYKTYFVLNTTGFLGYGNGYGEFNQLPFMENYFAGGLGSVRGYLDNTLGPQDSLGNAMGGDFSAYGNVSIIFPNPLGDSVRTSAFFDVGNVFTTGHTTNPYNFEWNRFRYSTGVQLEWHSVIPLVFSLAKPLWEKPGDRKESFQFIIGTSI</sequence>
<proteinExistence type="predicted"/>
<dbReference type="GO" id="GO:1990063">
    <property type="term" value="C:Bam protein complex"/>
    <property type="evidence" value="ECO:0007669"/>
    <property type="project" value="TreeGrafter"/>
</dbReference>
<dbReference type="InterPro" id="IPR000184">
    <property type="entry name" value="Bac_surfAg_D15"/>
</dbReference>
<dbReference type="GO" id="GO:0043165">
    <property type="term" value="P:Gram-negative-bacterium-type cell outer membrane assembly"/>
    <property type="evidence" value="ECO:0007669"/>
    <property type="project" value="TreeGrafter"/>
</dbReference>
<evidence type="ECO:0000313" key="4">
    <source>
        <dbReference type="EMBL" id="GAH00569.1"/>
    </source>
</evidence>
<feature type="domain" description="Bacterial surface antigen (D15)" evidence="3">
    <location>
        <begin position="1"/>
        <end position="197"/>
    </location>
</feature>
<dbReference type="EMBL" id="BART01022775">
    <property type="protein sequence ID" value="GAH00569.1"/>
    <property type="molecule type" value="Genomic_DNA"/>
</dbReference>
<dbReference type="InterPro" id="IPR039910">
    <property type="entry name" value="D15-like"/>
</dbReference>
<evidence type="ECO:0000259" key="3">
    <source>
        <dbReference type="Pfam" id="PF01103"/>
    </source>
</evidence>
<name>X1D661_9ZZZZ</name>
<organism evidence="4">
    <name type="scientific">marine sediment metagenome</name>
    <dbReference type="NCBI Taxonomy" id="412755"/>
    <lineage>
        <taxon>unclassified sequences</taxon>
        <taxon>metagenomes</taxon>
        <taxon>ecological metagenomes</taxon>
    </lineage>
</organism>
<dbReference type="PANTHER" id="PTHR12815">
    <property type="entry name" value="SORTING AND ASSEMBLY MACHINERY SAMM50 PROTEIN FAMILY MEMBER"/>
    <property type="match status" value="1"/>
</dbReference>
<gene>
    <name evidence="4" type="ORF">S01H4_41615</name>
</gene>
<protein>
    <recommendedName>
        <fullName evidence="3">Bacterial surface antigen (D15) domain-containing protein</fullName>
    </recommendedName>
</protein>
<dbReference type="GO" id="GO:0051205">
    <property type="term" value="P:protein insertion into membrane"/>
    <property type="evidence" value="ECO:0007669"/>
    <property type="project" value="TreeGrafter"/>
</dbReference>
<accession>X1D661</accession>
<comment type="caution">
    <text evidence="4">The sequence shown here is derived from an EMBL/GenBank/DDBJ whole genome shotgun (WGS) entry which is preliminary data.</text>
</comment>
<dbReference type="AlphaFoldDB" id="X1D661"/>
<comment type="subcellular location">
    <subcellularLocation>
        <location evidence="1">Membrane</location>
    </subcellularLocation>
</comment>
<dbReference type="Pfam" id="PF01103">
    <property type="entry name" value="Omp85"/>
    <property type="match status" value="1"/>
</dbReference>
<dbReference type="PANTHER" id="PTHR12815:SF23">
    <property type="entry name" value="OUTER MEMBRANE PROTEIN ASSEMBLY FACTOR BAMA"/>
    <property type="match status" value="1"/>
</dbReference>
<feature type="non-terminal residue" evidence="4">
    <location>
        <position position="1"/>
    </location>
</feature>
<reference evidence="4" key="1">
    <citation type="journal article" date="2014" name="Front. Microbiol.">
        <title>High frequency of phylogenetically diverse reductive dehalogenase-homologous genes in deep subseafloor sedimentary metagenomes.</title>
        <authorList>
            <person name="Kawai M."/>
            <person name="Futagami T."/>
            <person name="Toyoda A."/>
            <person name="Takaki Y."/>
            <person name="Nishi S."/>
            <person name="Hori S."/>
            <person name="Arai W."/>
            <person name="Tsubouchi T."/>
            <person name="Morono Y."/>
            <person name="Uchiyama I."/>
            <person name="Ito T."/>
            <person name="Fujiyama A."/>
            <person name="Inagaki F."/>
            <person name="Takami H."/>
        </authorList>
    </citation>
    <scope>NUCLEOTIDE SEQUENCE</scope>
    <source>
        <strain evidence="4">Expedition CK06-06</strain>
    </source>
</reference>
<evidence type="ECO:0000256" key="1">
    <source>
        <dbReference type="ARBA" id="ARBA00004370"/>
    </source>
</evidence>